<keyword evidence="2" id="KW-1185">Reference proteome</keyword>
<protein>
    <submittedName>
        <fullName evidence="1">Uncharacterized protein</fullName>
    </submittedName>
</protein>
<dbReference type="eggNOG" id="COG5492">
    <property type="taxonomic scope" value="Bacteria"/>
</dbReference>
<name>R9GYP8_9SPHI</name>
<gene>
    <name evidence="1" type="ORF">ADIARSV_2707</name>
</gene>
<comment type="caution">
    <text evidence="1">The sequence shown here is derived from an EMBL/GenBank/DDBJ whole genome shotgun (WGS) entry which is preliminary data.</text>
</comment>
<dbReference type="RefSeq" id="WP_016195938.1">
    <property type="nucleotide sequence ID" value="NZ_AQPN01000098.1"/>
</dbReference>
<dbReference type="Proteomes" id="UP000014174">
    <property type="component" value="Unassembled WGS sequence"/>
</dbReference>
<organism evidence="1 2">
    <name type="scientific">Arcticibacter svalbardensis MN12-7</name>
    <dbReference type="NCBI Taxonomy" id="1150600"/>
    <lineage>
        <taxon>Bacteria</taxon>
        <taxon>Pseudomonadati</taxon>
        <taxon>Bacteroidota</taxon>
        <taxon>Sphingobacteriia</taxon>
        <taxon>Sphingobacteriales</taxon>
        <taxon>Sphingobacteriaceae</taxon>
        <taxon>Arcticibacter</taxon>
    </lineage>
</organism>
<dbReference type="Gene3D" id="2.60.120.200">
    <property type="match status" value="1"/>
</dbReference>
<proteinExistence type="predicted"/>
<dbReference type="EMBL" id="AQPN01000098">
    <property type="protein sequence ID" value="EOR94094.1"/>
    <property type="molecule type" value="Genomic_DNA"/>
</dbReference>
<dbReference type="OrthoDB" id="5699564at2"/>
<reference evidence="1 2" key="1">
    <citation type="journal article" date="2013" name="Genome Announc.">
        <title>Draft Genome Sequence of Arcticibacter svalbardensis Strain MN12-7T, a Member of the Family Sphingobacteriaceae Isolated from an Arctic Soil Sample.</title>
        <authorList>
            <person name="Shivaji S."/>
            <person name="Ara S."/>
            <person name="Prasad S."/>
            <person name="Manasa B.P."/>
            <person name="Begum Z."/>
            <person name="Singh A."/>
            <person name="Kumar Pinnaka A."/>
        </authorList>
    </citation>
    <scope>NUCLEOTIDE SEQUENCE [LARGE SCALE GENOMIC DNA]</scope>
    <source>
        <strain evidence="1 2">MN12-7</strain>
    </source>
</reference>
<dbReference type="AlphaFoldDB" id="R9GYP8"/>
<dbReference type="STRING" id="1150600.ADIARSV_2707"/>
<dbReference type="InterPro" id="IPR025975">
    <property type="entry name" value="Polysacc_lyase"/>
</dbReference>
<evidence type="ECO:0000313" key="1">
    <source>
        <dbReference type="EMBL" id="EOR94094.1"/>
    </source>
</evidence>
<sequence length="274" mass="31728">MPYFLCLLLTFIAPALSKTEEPYKRSHLLFDCEFEELNCLSMWNNQEKGFSYSILKSDSIAKTGKFSVRMELNKTFSTQTNIINAELTLKPESQAKYERWYGLSVFFSKHYVPDNQGESILQWVGYPDFDLGETYRGATIYCQSKNGRLYLIVQWAKDSVNIKPDGIKEIDLGPYIINSWNDLVFHIKSTWEEDGLIEVWRNKVLVAKYKGPNCSNDKKGSYLKLGLWKTSWTPSITSKRTIFYDDIRIGDEQASYSDVAPQPCEKSDYCISFF</sequence>
<dbReference type="Pfam" id="PF14099">
    <property type="entry name" value="Polysacc_lyase"/>
    <property type="match status" value="1"/>
</dbReference>
<accession>R9GYP8</accession>
<evidence type="ECO:0000313" key="2">
    <source>
        <dbReference type="Proteomes" id="UP000014174"/>
    </source>
</evidence>